<feature type="DNA-binding region" description="Fork-head" evidence="4">
    <location>
        <begin position="184"/>
        <end position="282"/>
    </location>
</feature>
<evidence type="ECO:0000256" key="1">
    <source>
        <dbReference type="ARBA" id="ARBA00004123"/>
    </source>
</evidence>
<dbReference type="InterPro" id="IPR001766">
    <property type="entry name" value="Fork_head_dom"/>
</dbReference>
<protein>
    <recommendedName>
        <fullName evidence="6">Fork-head domain-containing protein</fullName>
    </recommendedName>
</protein>
<dbReference type="InterPro" id="IPR030456">
    <property type="entry name" value="TF_fork_head_CS_2"/>
</dbReference>
<dbReference type="PROSITE" id="PS50039">
    <property type="entry name" value="FORK_HEAD_3"/>
    <property type="match status" value="1"/>
</dbReference>
<feature type="compositionally biased region" description="Basic and acidic residues" evidence="5">
    <location>
        <begin position="287"/>
        <end position="301"/>
    </location>
</feature>
<dbReference type="FunFam" id="1.10.10.10:FF:000266">
    <property type="entry name" value="Forkhead box protein L1"/>
    <property type="match status" value="1"/>
</dbReference>
<evidence type="ECO:0000256" key="4">
    <source>
        <dbReference type="PROSITE-ProRule" id="PRU00089"/>
    </source>
</evidence>
<keyword evidence="8" id="KW-1185">Reference proteome</keyword>
<comment type="caution">
    <text evidence="7">The sequence shown here is derived from an EMBL/GenBank/DDBJ whole genome shotgun (WGS) entry which is preliminary data.</text>
</comment>
<dbReference type="GO" id="GO:0009653">
    <property type="term" value="P:anatomical structure morphogenesis"/>
    <property type="evidence" value="ECO:0007669"/>
    <property type="project" value="TreeGrafter"/>
</dbReference>
<dbReference type="GO" id="GO:0000978">
    <property type="term" value="F:RNA polymerase II cis-regulatory region sequence-specific DNA binding"/>
    <property type="evidence" value="ECO:0007669"/>
    <property type="project" value="TreeGrafter"/>
</dbReference>
<dbReference type="PROSITE" id="PS00658">
    <property type="entry name" value="FORK_HEAD_2"/>
    <property type="match status" value="1"/>
</dbReference>
<dbReference type="InterPro" id="IPR050211">
    <property type="entry name" value="FOX_domain-containing"/>
</dbReference>
<accession>A0AB34HM54</accession>
<dbReference type="SMART" id="SM00339">
    <property type="entry name" value="FH"/>
    <property type="match status" value="1"/>
</dbReference>
<comment type="subcellular location">
    <subcellularLocation>
        <location evidence="1 4">Nucleus</location>
    </subcellularLocation>
</comment>
<evidence type="ECO:0000256" key="2">
    <source>
        <dbReference type="ARBA" id="ARBA00023125"/>
    </source>
</evidence>
<dbReference type="GO" id="GO:0030154">
    <property type="term" value="P:cell differentiation"/>
    <property type="evidence" value="ECO:0007669"/>
    <property type="project" value="TreeGrafter"/>
</dbReference>
<evidence type="ECO:0000256" key="5">
    <source>
        <dbReference type="SAM" id="MobiDB-lite"/>
    </source>
</evidence>
<name>A0AB34HM54_ESCRO</name>
<keyword evidence="2 4" id="KW-0238">DNA-binding</keyword>
<dbReference type="Proteomes" id="UP001159641">
    <property type="component" value="Unassembled WGS sequence"/>
</dbReference>
<proteinExistence type="predicted"/>
<feature type="region of interest" description="Disordered" evidence="5">
    <location>
        <begin position="1"/>
        <end position="68"/>
    </location>
</feature>
<evidence type="ECO:0000313" key="8">
    <source>
        <dbReference type="Proteomes" id="UP001159641"/>
    </source>
</evidence>
<dbReference type="Pfam" id="PF00250">
    <property type="entry name" value="Forkhead"/>
    <property type="match status" value="1"/>
</dbReference>
<dbReference type="GO" id="GO:0000981">
    <property type="term" value="F:DNA-binding transcription factor activity, RNA polymerase II-specific"/>
    <property type="evidence" value="ECO:0007669"/>
    <property type="project" value="TreeGrafter"/>
</dbReference>
<dbReference type="InterPro" id="IPR036390">
    <property type="entry name" value="WH_DNA-bd_sf"/>
</dbReference>
<dbReference type="Gene3D" id="1.10.10.10">
    <property type="entry name" value="Winged helix-like DNA-binding domain superfamily/Winged helix DNA-binding domain"/>
    <property type="match status" value="1"/>
</dbReference>
<dbReference type="PANTHER" id="PTHR11829">
    <property type="entry name" value="FORKHEAD BOX PROTEIN"/>
    <property type="match status" value="1"/>
</dbReference>
<dbReference type="AlphaFoldDB" id="A0AB34HM54"/>
<dbReference type="SUPFAM" id="SSF46785">
    <property type="entry name" value="Winged helix' DNA-binding domain"/>
    <property type="match status" value="1"/>
</dbReference>
<keyword evidence="3 4" id="KW-0539">Nucleus</keyword>
<dbReference type="GO" id="GO:0005634">
    <property type="term" value="C:nucleus"/>
    <property type="evidence" value="ECO:0007669"/>
    <property type="project" value="UniProtKB-SubCell"/>
</dbReference>
<dbReference type="PRINTS" id="PR00053">
    <property type="entry name" value="FORKHEAD"/>
</dbReference>
<gene>
    <name evidence="7" type="ORF">J1605_019586</name>
</gene>
<organism evidence="7 8">
    <name type="scientific">Eschrichtius robustus</name>
    <name type="common">California gray whale</name>
    <name type="synonym">Eschrichtius gibbosus</name>
    <dbReference type="NCBI Taxonomy" id="9764"/>
    <lineage>
        <taxon>Eukaryota</taxon>
        <taxon>Metazoa</taxon>
        <taxon>Chordata</taxon>
        <taxon>Craniata</taxon>
        <taxon>Vertebrata</taxon>
        <taxon>Euteleostomi</taxon>
        <taxon>Mammalia</taxon>
        <taxon>Eutheria</taxon>
        <taxon>Laurasiatheria</taxon>
        <taxon>Artiodactyla</taxon>
        <taxon>Whippomorpha</taxon>
        <taxon>Cetacea</taxon>
        <taxon>Mysticeti</taxon>
        <taxon>Eschrichtiidae</taxon>
        <taxon>Eschrichtius</taxon>
    </lineage>
</organism>
<feature type="domain" description="Fork-head" evidence="6">
    <location>
        <begin position="184"/>
        <end position="282"/>
    </location>
</feature>
<sequence>MGPRRDDESYQTGLGVQSPGKREERGPSPSVGKGCGLVRVRTGLERQLGEQVTSGRQPPGGQACKLPQAASQPLELLSRPFLKGLGSNPAPPHTSAVISCEPFALSVPEESSRQFRRCCAAPGRTSAQTWSAGGRRGGGGGSGGPAGAWRTTMFDSSQYPYNCFNYDADDYPAGSSDEEKRLTRPAYSYIALIAMAIQQSPTGKVTLSGIYDFIMRKFPYYRANQRAWQNSIRHNLSLNSCFVKVPRTHGHEKGKGNYWTFAGGCESLLDLFENGNYRRRRRRRGPKREEARGTRAADAEAPRGPPEPATARGNPVPRREAPTPASPAALGREAHRDIKFSIDYILSAPDPFPGLRSTYAQAGRYPRLEAQQMNLHLWTM</sequence>
<dbReference type="InterPro" id="IPR036388">
    <property type="entry name" value="WH-like_DNA-bd_sf"/>
</dbReference>
<feature type="region of interest" description="Disordered" evidence="5">
    <location>
        <begin position="279"/>
        <end position="332"/>
    </location>
</feature>
<evidence type="ECO:0000313" key="7">
    <source>
        <dbReference type="EMBL" id="KAJ8792766.1"/>
    </source>
</evidence>
<reference evidence="7 8" key="1">
    <citation type="submission" date="2022-11" db="EMBL/GenBank/DDBJ databases">
        <title>Whole genome sequence of Eschrichtius robustus ER-17-0199.</title>
        <authorList>
            <person name="Bruniche-Olsen A."/>
            <person name="Black A.N."/>
            <person name="Fields C.J."/>
            <person name="Walden K."/>
            <person name="Dewoody J.A."/>
        </authorList>
    </citation>
    <scope>NUCLEOTIDE SEQUENCE [LARGE SCALE GENOMIC DNA]</scope>
    <source>
        <strain evidence="7">ER-17-0199</strain>
        <tissue evidence="7">Blubber</tissue>
    </source>
</reference>
<evidence type="ECO:0000259" key="6">
    <source>
        <dbReference type="PROSITE" id="PS50039"/>
    </source>
</evidence>
<dbReference type="EMBL" id="JAIQCJ010001083">
    <property type="protein sequence ID" value="KAJ8792766.1"/>
    <property type="molecule type" value="Genomic_DNA"/>
</dbReference>
<dbReference type="PANTHER" id="PTHR11829:SF211">
    <property type="entry name" value="FORKHEAD BOX PROTEIN L3"/>
    <property type="match status" value="1"/>
</dbReference>
<evidence type="ECO:0000256" key="3">
    <source>
        <dbReference type="ARBA" id="ARBA00023242"/>
    </source>
</evidence>